<dbReference type="OrthoDB" id="354826at2759"/>
<dbReference type="InterPro" id="IPR016137">
    <property type="entry name" value="RGS"/>
</dbReference>
<feature type="domain" description="RGS" evidence="6">
    <location>
        <begin position="8"/>
        <end position="121"/>
    </location>
</feature>
<keyword evidence="5" id="KW-0067">ATP-binding</keyword>
<dbReference type="EMBL" id="QUSF01000019">
    <property type="protein sequence ID" value="RLW02275.1"/>
    <property type="molecule type" value="Genomic_DNA"/>
</dbReference>
<keyword evidence="1" id="KW-0723">Serine/threonine-protein kinase</keyword>
<evidence type="ECO:0000256" key="3">
    <source>
        <dbReference type="ARBA" id="ARBA00022741"/>
    </source>
</evidence>
<keyword evidence="4" id="KW-0418">Kinase</keyword>
<gene>
    <name evidence="7" type="ORF">DV515_00007414</name>
</gene>
<dbReference type="Gene3D" id="3.30.200.20">
    <property type="entry name" value="Phosphorylase Kinase, domain 1"/>
    <property type="match status" value="1"/>
</dbReference>
<keyword evidence="2" id="KW-0808">Transferase</keyword>
<protein>
    <recommendedName>
        <fullName evidence="6">RGS domain-containing protein</fullName>
    </recommendedName>
</protein>
<dbReference type="PANTHER" id="PTHR24355">
    <property type="entry name" value="G PROTEIN-COUPLED RECEPTOR KINASE/RIBOSOMAL PROTEIN S6 KINASE"/>
    <property type="match status" value="1"/>
</dbReference>
<dbReference type="GO" id="GO:0005737">
    <property type="term" value="C:cytoplasm"/>
    <property type="evidence" value="ECO:0007669"/>
    <property type="project" value="TreeGrafter"/>
</dbReference>
<dbReference type="GO" id="GO:0005524">
    <property type="term" value="F:ATP binding"/>
    <property type="evidence" value="ECO:0007669"/>
    <property type="project" value="UniProtKB-KW"/>
</dbReference>
<dbReference type="PANTHER" id="PTHR24355:SF27">
    <property type="entry name" value="G PROTEIN-COUPLED RECEPTOR KINASE 5"/>
    <property type="match status" value="1"/>
</dbReference>
<accession>A0A3L8SHZ1</accession>
<dbReference type="SUPFAM" id="SSF48097">
    <property type="entry name" value="Regulator of G-protein signaling, RGS"/>
    <property type="match status" value="1"/>
</dbReference>
<dbReference type="InterPro" id="IPR036305">
    <property type="entry name" value="RGS_sf"/>
</dbReference>
<dbReference type="InterPro" id="IPR044926">
    <property type="entry name" value="RGS_subdomain_2"/>
</dbReference>
<dbReference type="Pfam" id="PF00615">
    <property type="entry name" value="RGS"/>
    <property type="match status" value="1"/>
</dbReference>
<dbReference type="Proteomes" id="UP000276834">
    <property type="component" value="Unassembled WGS sequence"/>
</dbReference>
<evidence type="ECO:0000313" key="7">
    <source>
        <dbReference type="EMBL" id="RLW02275.1"/>
    </source>
</evidence>
<evidence type="ECO:0000256" key="1">
    <source>
        <dbReference type="ARBA" id="ARBA00022527"/>
    </source>
</evidence>
<evidence type="ECO:0000256" key="4">
    <source>
        <dbReference type="ARBA" id="ARBA00022777"/>
    </source>
</evidence>
<evidence type="ECO:0000259" key="6">
    <source>
        <dbReference type="PROSITE" id="PS50132"/>
    </source>
</evidence>
<organism evidence="7 8">
    <name type="scientific">Chloebia gouldiae</name>
    <name type="common">Gouldian finch</name>
    <name type="synonym">Erythrura gouldiae</name>
    <dbReference type="NCBI Taxonomy" id="44316"/>
    <lineage>
        <taxon>Eukaryota</taxon>
        <taxon>Metazoa</taxon>
        <taxon>Chordata</taxon>
        <taxon>Craniata</taxon>
        <taxon>Vertebrata</taxon>
        <taxon>Euteleostomi</taxon>
        <taxon>Archelosauria</taxon>
        <taxon>Archosauria</taxon>
        <taxon>Dinosauria</taxon>
        <taxon>Saurischia</taxon>
        <taxon>Theropoda</taxon>
        <taxon>Coelurosauria</taxon>
        <taxon>Aves</taxon>
        <taxon>Neognathae</taxon>
        <taxon>Neoaves</taxon>
        <taxon>Telluraves</taxon>
        <taxon>Australaves</taxon>
        <taxon>Passeriformes</taxon>
        <taxon>Passeroidea</taxon>
        <taxon>Passeridae</taxon>
        <taxon>Chloebia</taxon>
    </lineage>
</organism>
<reference evidence="7 8" key="1">
    <citation type="journal article" date="2018" name="Proc. R. Soc. B">
        <title>A non-coding region near Follistatin controls head colour polymorphism in the Gouldian finch.</title>
        <authorList>
            <person name="Toomey M.B."/>
            <person name="Marques C.I."/>
            <person name="Andrade P."/>
            <person name="Araujo P.M."/>
            <person name="Sabatino S."/>
            <person name="Gazda M.A."/>
            <person name="Afonso S."/>
            <person name="Lopes R.J."/>
            <person name="Corbo J.C."/>
            <person name="Carneiro M."/>
        </authorList>
    </citation>
    <scope>NUCLEOTIDE SEQUENCE [LARGE SCALE GENOMIC DNA]</scope>
    <source>
        <strain evidence="7">Red01</strain>
        <tissue evidence="7">Muscle</tissue>
    </source>
</reference>
<keyword evidence="3" id="KW-0547">Nucleotide-binding</keyword>
<dbReference type="AlphaFoldDB" id="A0A3L8SHZ1"/>
<dbReference type="GO" id="GO:0009966">
    <property type="term" value="P:regulation of signal transduction"/>
    <property type="evidence" value="ECO:0007669"/>
    <property type="project" value="TreeGrafter"/>
</dbReference>
<dbReference type="PROSITE" id="PS50132">
    <property type="entry name" value="RGS"/>
    <property type="match status" value="1"/>
</dbReference>
<name>A0A3L8SHZ1_CHLGU</name>
<evidence type="ECO:0000313" key="8">
    <source>
        <dbReference type="Proteomes" id="UP000276834"/>
    </source>
</evidence>
<comment type="caution">
    <text evidence="7">The sequence shown here is derived from an EMBL/GenBank/DDBJ whole genome shotgun (WGS) entry which is preliminary data.</text>
</comment>
<evidence type="ECO:0000256" key="5">
    <source>
        <dbReference type="ARBA" id="ARBA00022840"/>
    </source>
</evidence>
<sequence>MPVWVEAEYEIAPDEKLGEKGKEIMMKYLTPEDIDLEKDEGKFNRILPASVEAPPAAHRVLTESPAYVPEVSPELIQQTEEKLENSPCKELFSPCTKSVLDHLSGEPFQEYLNSMYFDRFLQWKWLERQPVTKNTFRQYRVLGKGGFGERLQVQEPDVREAAFH</sequence>
<keyword evidence="8" id="KW-1185">Reference proteome</keyword>
<dbReference type="Gene3D" id="1.10.167.10">
    <property type="entry name" value="Regulator of G-protein Signalling 4, domain 2"/>
    <property type="match status" value="1"/>
</dbReference>
<dbReference type="GO" id="GO:0004674">
    <property type="term" value="F:protein serine/threonine kinase activity"/>
    <property type="evidence" value="ECO:0007669"/>
    <property type="project" value="UniProtKB-KW"/>
</dbReference>
<proteinExistence type="predicted"/>
<evidence type="ECO:0000256" key="2">
    <source>
        <dbReference type="ARBA" id="ARBA00022679"/>
    </source>
</evidence>